<name>A0A9P9E785_9PLEO</name>
<sequence>MAHAPPRPQRSPRPRNRKPTRPHRPSTRQAIPLKIYNVKQNLMKYGNVRAPPQTALGARVKISDEDSEALYEALVANGWMAQRRMRDWLLTERGIEVSQSTISRFLEDKGWTQGTLKDASPRQREGESRDVAEGQDGVSVDVTAGSNVLDQSFPNTSPTASTAPTAPLAYISPYPPLPSPSAMRTMQQNDHSSLLLHSQPDDEAFTPNFGLSCWVD</sequence>
<keyword evidence="3" id="KW-1185">Reference proteome</keyword>
<evidence type="ECO:0000313" key="3">
    <source>
        <dbReference type="Proteomes" id="UP000700596"/>
    </source>
</evidence>
<organism evidence="2 3">
    <name type="scientific">Dendryphion nanum</name>
    <dbReference type="NCBI Taxonomy" id="256645"/>
    <lineage>
        <taxon>Eukaryota</taxon>
        <taxon>Fungi</taxon>
        <taxon>Dikarya</taxon>
        <taxon>Ascomycota</taxon>
        <taxon>Pezizomycotina</taxon>
        <taxon>Dothideomycetes</taxon>
        <taxon>Pleosporomycetidae</taxon>
        <taxon>Pleosporales</taxon>
        <taxon>Torulaceae</taxon>
        <taxon>Dendryphion</taxon>
    </lineage>
</organism>
<feature type="region of interest" description="Disordered" evidence="1">
    <location>
        <begin position="113"/>
        <end position="173"/>
    </location>
</feature>
<evidence type="ECO:0000313" key="2">
    <source>
        <dbReference type="EMBL" id="KAH7132358.1"/>
    </source>
</evidence>
<proteinExistence type="predicted"/>
<feature type="compositionally biased region" description="Polar residues" evidence="1">
    <location>
        <begin position="144"/>
        <end position="153"/>
    </location>
</feature>
<comment type="caution">
    <text evidence="2">The sequence shown here is derived from an EMBL/GenBank/DDBJ whole genome shotgun (WGS) entry which is preliminary data.</text>
</comment>
<dbReference type="OrthoDB" id="5379619at2759"/>
<evidence type="ECO:0000256" key="1">
    <source>
        <dbReference type="SAM" id="MobiDB-lite"/>
    </source>
</evidence>
<feature type="compositionally biased region" description="Low complexity" evidence="1">
    <location>
        <begin position="154"/>
        <end position="172"/>
    </location>
</feature>
<feature type="compositionally biased region" description="Basic residues" evidence="1">
    <location>
        <begin position="10"/>
        <end position="26"/>
    </location>
</feature>
<dbReference type="Proteomes" id="UP000700596">
    <property type="component" value="Unassembled WGS sequence"/>
</dbReference>
<gene>
    <name evidence="2" type="ORF">B0J11DRAFT_224961</name>
</gene>
<feature type="compositionally biased region" description="Basic and acidic residues" evidence="1">
    <location>
        <begin position="119"/>
        <end position="132"/>
    </location>
</feature>
<accession>A0A9P9E785</accession>
<reference evidence="2" key="1">
    <citation type="journal article" date="2021" name="Nat. Commun.">
        <title>Genetic determinants of endophytism in the Arabidopsis root mycobiome.</title>
        <authorList>
            <person name="Mesny F."/>
            <person name="Miyauchi S."/>
            <person name="Thiergart T."/>
            <person name="Pickel B."/>
            <person name="Atanasova L."/>
            <person name="Karlsson M."/>
            <person name="Huettel B."/>
            <person name="Barry K.W."/>
            <person name="Haridas S."/>
            <person name="Chen C."/>
            <person name="Bauer D."/>
            <person name="Andreopoulos W."/>
            <person name="Pangilinan J."/>
            <person name="LaButti K."/>
            <person name="Riley R."/>
            <person name="Lipzen A."/>
            <person name="Clum A."/>
            <person name="Drula E."/>
            <person name="Henrissat B."/>
            <person name="Kohler A."/>
            <person name="Grigoriev I.V."/>
            <person name="Martin F.M."/>
            <person name="Hacquard S."/>
        </authorList>
    </citation>
    <scope>NUCLEOTIDE SEQUENCE</scope>
    <source>
        <strain evidence="2">MPI-CAGE-CH-0243</strain>
    </source>
</reference>
<protein>
    <submittedName>
        <fullName evidence="2">Uncharacterized protein</fullName>
    </submittedName>
</protein>
<feature type="region of interest" description="Disordered" evidence="1">
    <location>
        <begin position="1"/>
        <end position="30"/>
    </location>
</feature>
<dbReference type="AlphaFoldDB" id="A0A9P9E785"/>
<dbReference type="EMBL" id="JAGMWT010000003">
    <property type="protein sequence ID" value="KAH7132358.1"/>
    <property type="molecule type" value="Genomic_DNA"/>
</dbReference>